<sequence>MLLGRVRGLAADGGLFSQIRPGYVLWYWWGCGYADEVQAYTKRLMATNEGIRLLLEIPISYIRSTEGNYESVNRTNWERIIDLKLLEERAQLVATSDDEVGARVAERFLEALKRDEHI</sequence>
<dbReference type="AlphaFoldDB" id="A0A090FD62"/>
<organism evidence="1 2">
    <name type="scientific">Mesorhizobium plurifarium</name>
    <dbReference type="NCBI Taxonomy" id="69974"/>
    <lineage>
        <taxon>Bacteria</taxon>
        <taxon>Pseudomonadati</taxon>
        <taxon>Pseudomonadota</taxon>
        <taxon>Alphaproteobacteria</taxon>
        <taxon>Hyphomicrobiales</taxon>
        <taxon>Phyllobacteriaceae</taxon>
        <taxon>Mesorhizobium</taxon>
    </lineage>
</organism>
<gene>
    <name evidence="1" type="ORF">MPLDJ20_110082</name>
</gene>
<protein>
    <submittedName>
        <fullName evidence="1">Uncharacterized protein</fullName>
    </submittedName>
</protein>
<evidence type="ECO:0000313" key="1">
    <source>
        <dbReference type="EMBL" id="CDX17023.1"/>
    </source>
</evidence>
<proteinExistence type="predicted"/>
<evidence type="ECO:0000313" key="2">
    <source>
        <dbReference type="Proteomes" id="UP000046373"/>
    </source>
</evidence>
<accession>A0A090FD62</accession>
<dbReference type="Proteomes" id="UP000046373">
    <property type="component" value="Unassembled WGS sequence"/>
</dbReference>
<reference evidence="1 2" key="1">
    <citation type="submission" date="2014-08" db="EMBL/GenBank/DDBJ databases">
        <authorList>
            <person name="Moulin Lionel"/>
        </authorList>
    </citation>
    <scope>NUCLEOTIDE SEQUENCE [LARGE SCALE GENOMIC DNA]</scope>
</reference>
<name>A0A090FD62_MESPL</name>
<dbReference type="EMBL" id="CCNB01000003">
    <property type="protein sequence ID" value="CDX17023.1"/>
    <property type="molecule type" value="Genomic_DNA"/>
</dbReference>